<evidence type="ECO:0000259" key="7">
    <source>
        <dbReference type="PROSITE" id="PS50093"/>
    </source>
</evidence>
<sequence>MRRFIALLLVLMLLPAFPVAQGANDARSDTDRGYLSEAWRAGLGNGLGALNSIRVADIDADGEDEILVGNAQGYLHMLDWNGSLNAWEEGFHSVDLGGSVKGMEIAQLDDDDALEIAVGYNWNGDAGKVRIIDGSTLKAEANWSSGISWSHTEWTEGWPYGLALGDLDGDGQTELAMGADRGYLWVVDTDTPETYVGRDVTFDEAEWYLDLSGSSAFNKNTENVWGVAMGQFDSDPATEIAVGSKQGWVGIFDGETEELQWKKDMDGNDNTDSLVYGMLAADLNGNGIDELIVAQQSKLSVFVDGDRDMQADETGINSGYGLAVADLFGSDRNELVVTDGSGNVYILGLSGTTLTTYQEWNSGQVMNTGAGVAISLTHENPWIVHGGDAGILVAWEVTSSSSHALAWDSTSDNNGGSTLYSLPGGNTYGIGVGNIDSDPALEILVGSGARQVYAFDGITHALDWVSPVLDELPMGIQVANLDDDSDNEIVISTGNPGEDRLADSGEGADGHLYVFDRSGSSFTQAFKSDNIDAALGVAVAELDGSNYPEIGVVTGYTLVYAGSNPPPPDHFGRLLVFGYDGSSYGEEGDSGELGDPVRGITAGDADDDNQAEFVIGTRSGEVLAYHRSGSDYVQDGSTIDTGRINAYGIAIADLDGDDDTEIIVGTGKESNEKKPLIQVYRGSNHVKEWEKEVDTSSLWGVLGADFDNDGVVELIYGTSGGELFTYDGETKDFEAKTSALSGQTGHYGNIRMANLDGEGANELVVGSTAYLWVFTAEGQTNNPDLVIESDDIIVTPAEPTEDDDLVVNITLHNVGGAEISDWRVKIYDGDPDGGGNKITEYTCQSGEPDQRDGCRTIPAGGEAMFEVFWSSQQTTPGYHELYAKAEDIQSPRQETRFSNNKDYTTVEIEEIPNDAPVVSAFLDLTTVWVEEPVRVDGGDSYDNETTEGQADRDYGSGATMEYRYYDGSWSSWMFDYTRDLEFTEPGEKEVRIQVRDERGKESQQLVLMLTVKSNSAPVAMLAANTTSVTLGSYVTFDASASNDPDDRADLEFRFNLGDGVYSDWVEEGETVRLYRNALFDSWGNLLEGAGEQPLRDDSGIIRVFALSAGRLMEYRDSQLTGDGYNYTLPASSDQTNYMAQVMVRELPRAAGDESMLQSSWSSAVMVTVLRADNVLPVAVAQVGVFVGLTEGGLIGSWSDIGASANTAEAVGFSAGDSTDPDGDDSALTYEWSIADSRGVQFNLLNDRNSLTFTKYFSNPETYVATLTVTDERGGVATATVQIVVKAAATTNGDEEEGLDLMKLLGLVLLGTLLVAGGAMAVGRLRGGGDGEQEFGDVAGPLELACPSCQSTIAVHTPQRPIQVGCPICQSQFILRE</sequence>
<dbReference type="GO" id="GO:0016020">
    <property type="term" value="C:membrane"/>
    <property type="evidence" value="ECO:0007669"/>
    <property type="project" value="UniProtKB-SubCell"/>
</dbReference>
<dbReference type="PROSITE" id="PS50093">
    <property type="entry name" value="PKD"/>
    <property type="match status" value="1"/>
</dbReference>
<proteinExistence type="predicted"/>
<dbReference type="PANTHER" id="PTHR21419:SF23">
    <property type="entry name" value="PROTEIN DEFECTIVE IN EXINE FORMATION 1"/>
    <property type="match status" value="1"/>
</dbReference>
<dbReference type="CDD" id="cd00146">
    <property type="entry name" value="PKD"/>
    <property type="match status" value="1"/>
</dbReference>
<dbReference type="PANTHER" id="PTHR21419">
    <property type="match status" value="1"/>
</dbReference>
<keyword evidence="4" id="KW-1133">Transmembrane helix</keyword>
<comment type="subcellular location">
    <subcellularLocation>
        <location evidence="1">Membrane</location>
        <topology evidence="1">Single-pass membrane protein</topology>
    </subcellularLocation>
</comment>
<feature type="domain" description="PKD" evidence="7">
    <location>
        <begin position="1203"/>
        <end position="1291"/>
    </location>
</feature>
<evidence type="ECO:0000256" key="1">
    <source>
        <dbReference type="ARBA" id="ARBA00004167"/>
    </source>
</evidence>
<keyword evidence="3" id="KW-0732">Signal</keyword>
<dbReference type="InterPro" id="IPR013517">
    <property type="entry name" value="FG-GAP"/>
</dbReference>
<dbReference type="InterPro" id="IPR045232">
    <property type="entry name" value="FAM234"/>
</dbReference>
<dbReference type="InterPro" id="IPR028994">
    <property type="entry name" value="Integrin_alpha_N"/>
</dbReference>
<accession>A0A075HPX9</accession>
<feature type="region of interest" description="Disordered" evidence="6">
    <location>
        <begin position="935"/>
        <end position="954"/>
    </location>
</feature>
<protein>
    <recommendedName>
        <fullName evidence="7">PKD domain-containing protein</fullName>
    </recommendedName>
</protein>
<dbReference type="Pfam" id="PF18911">
    <property type="entry name" value="PKD_4"/>
    <property type="match status" value="1"/>
</dbReference>
<evidence type="ECO:0000256" key="4">
    <source>
        <dbReference type="ARBA" id="ARBA00022989"/>
    </source>
</evidence>
<evidence type="ECO:0000256" key="5">
    <source>
        <dbReference type="ARBA" id="ARBA00023136"/>
    </source>
</evidence>
<dbReference type="SUPFAM" id="SSF69318">
    <property type="entry name" value="Integrin alpha N-terminal domain"/>
    <property type="match status" value="3"/>
</dbReference>
<keyword evidence="2" id="KW-0812">Transmembrane</keyword>
<keyword evidence="5" id="KW-0472">Membrane</keyword>
<evidence type="ECO:0000256" key="6">
    <source>
        <dbReference type="SAM" id="MobiDB-lite"/>
    </source>
</evidence>
<dbReference type="Pfam" id="PF01839">
    <property type="entry name" value="FG-GAP"/>
    <property type="match status" value="1"/>
</dbReference>
<evidence type="ECO:0000313" key="8">
    <source>
        <dbReference type="EMBL" id="AIF18421.1"/>
    </source>
</evidence>
<dbReference type="SUPFAM" id="SSF49299">
    <property type="entry name" value="PKD domain"/>
    <property type="match status" value="2"/>
</dbReference>
<evidence type="ECO:0000256" key="3">
    <source>
        <dbReference type="ARBA" id="ARBA00022729"/>
    </source>
</evidence>
<dbReference type="Gene3D" id="2.60.40.10">
    <property type="entry name" value="Immunoglobulins"/>
    <property type="match status" value="3"/>
</dbReference>
<dbReference type="Gene3D" id="2.130.10.130">
    <property type="entry name" value="Integrin alpha, N-terminal"/>
    <property type="match status" value="3"/>
</dbReference>
<dbReference type="InterPro" id="IPR035986">
    <property type="entry name" value="PKD_dom_sf"/>
</dbReference>
<dbReference type="InterPro" id="IPR013783">
    <property type="entry name" value="Ig-like_fold"/>
</dbReference>
<evidence type="ECO:0000256" key="2">
    <source>
        <dbReference type="ARBA" id="ARBA00022692"/>
    </source>
</evidence>
<name>A0A075HPX9_9EURY</name>
<reference evidence="8" key="1">
    <citation type="journal article" date="2014" name="Genome Biol. Evol.">
        <title>Pangenome evidence for extensive interdomain horizontal transfer affecting lineage core and shell genes in uncultured planktonic thaumarchaeota and euryarchaeota.</title>
        <authorList>
            <person name="Deschamps P."/>
            <person name="Zivanovic Y."/>
            <person name="Moreira D."/>
            <person name="Rodriguez-Valera F."/>
            <person name="Lopez-Garcia P."/>
        </authorList>
    </citation>
    <scope>NUCLEOTIDE SEQUENCE</scope>
</reference>
<organism evidence="8">
    <name type="scientific">uncultured marine group II/III euryarchaeote KM3_82_E01</name>
    <dbReference type="NCBI Taxonomy" id="1456519"/>
    <lineage>
        <taxon>Archaea</taxon>
        <taxon>Methanobacteriati</taxon>
        <taxon>Methanobacteriota</taxon>
        <taxon>environmental samples</taxon>
    </lineage>
</organism>
<dbReference type="EMBL" id="KF901109">
    <property type="protein sequence ID" value="AIF18421.1"/>
    <property type="molecule type" value="Genomic_DNA"/>
</dbReference>
<dbReference type="InterPro" id="IPR000601">
    <property type="entry name" value="PKD_dom"/>
</dbReference>